<evidence type="ECO:0000256" key="2">
    <source>
        <dbReference type="ARBA" id="ARBA00012438"/>
    </source>
</evidence>
<dbReference type="PROSITE" id="PS50112">
    <property type="entry name" value="PAS"/>
    <property type="match status" value="1"/>
</dbReference>
<dbReference type="Gene3D" id="3.30.450.20">
    <property type="entry name" value="PAS domain"/>
    <property type="match status" value="1"/>
</dbReference>
<evidence type="ECO:0000256" key="5">
    <source>
        <dbReference type="SAM" id="Coils"/>
    </source>
</evidence>
<protein>
    <recommendedName>
        <fullName evidence="2">histidine kinase</fullName>
        <ecNumber evidence="2">2.7.13.3</ecNumber>
    </recommendedName>
</protein>
<dbReference type="SMART" id="SM00091">
    <property type="entry name" value="PAS"/>
    <property type="match status" value="1"/>
</dbReference>
<dbReference type="PROSITE" id="PS50110">
    <property type="entry name" value="RESPONSE_REGULATORY"/>
    <property type="match status" value="1"/>
</dbReference>
<dbReference type="Pfam" id="PF13426">
    <property type="entry name" value="PAS_9"/>
    <property type="match status" value="1"/>
</dbReference>
<dbReference type="InterPro" id="IPR003594">
    <property type="entry name" value="HATPase_dom"/>
</dbReference>
<dbReference type="Pfam" id="PF00072">
    <property type="entry name" value="Response_reg"/>
    <property type="match status" value="1"/>
</dbReference>
<dbReference type="InterPro" id="IPR000014">
    <property type="entry name" value="PAS"/>
</dbReference>
<dbReference type="Gene3D" id="1.10.287.130">
    <property type="match status" value="1"/>
</dbReference>
<dbReference type="InterPro" id="IPR035965">
    <property type="entry name" value="PAS-like_dom_sf"/>
</dbReference>
<dbReference type="PANTHER" id="PTHR43547">
    <property type="entry name" value="TWO-COMPONENT HISTIDINE KINASE"/>
    <property type="match status" value="1"/>
</dbReference>
<organism evidence="10 11">
    <name type="scientific">Thiorhodovibrio winogradskyi</name>
    <dbReference type="NCBI Taxonomy" id="77007"/>
    <lineage>
        <taxon>Bacteria</taxon>
        <taxon>Pseudomonadati</taxon>
        <taxon>Pseudomonadota</taxon>
        <taxon>Gammaproteobacteria</taxon>
        <taxon>Chromatiales</taxon>
        <taxon>Chromatiaceae</taxon>
        <taxon>Thiorhodovibrio</taxon>
    </lineage>
</organism>
<dbReference type="PANTHER" id="PTHR43547:SF2">
    <property type="entry name" value="HYBRID SIGNAL TRANSDUCTION HISTIDINE KINASE C"/>
    <property type="match status" value="1"/>
</dbReference>
<feature type="coiled-coil region" evidence="5">
    <location>
        <begin position="142"/>
        <end position="172"/>
    </location>
</feature>
<dbReference type="Proteomes" id="UP001432180">
    <property type="component" value="Chromosome"/>
</dbReference>
<keyword evidence="5" id="KW-0175">Coiled coil</keyword>
<dbReference type="SUPFAM" id="SSF47384">
    <property type="entry name" value="Homodimeric domain of signal transducing histidine kinase"/>
    <property type="match status" value="1"/>
</dbReference>
<dbReference type="NCBIfam" id="TIGR00229">
    <property type="entry name" value="sensory_box"/>
    <property type="match status" value="1"/>
</dbReference>
<evidence type="ECO:0000256" key="3">
    <source>
        <dbReference type="ARBA" id="ARBA00022553"/>
    </source>
</evidence>
<evidence type="ECO:0000259" key="7">
    <source>
        <dbReference type="PROSITE" id="PS50110"/>
    </source>
</evidence>
<accession>A0ABZ0SAJ7</accession>
<evidence type="ECO:0000259" key="9">
    <source>
        <dbReference type="PROSITE" id="PS50113"/>
    </source>
</evidence>
<dbReference type="InterPro" id="IPR001789">
    <property type="entry name" value="Sig_transdc_resp-reg_receiver"/>
</dbReference>
<evidence type="ECO:0000313" key="11">
    <source>
        <dbReference type="Proteomes" id="UP001432180"/>
    </source>
</evidence>
<evidence type="ECO:0000256" key="4">
    <source>
        <dbReference type="PROSITE-ProRule" id="PRU00169"/>
    </source>
</evidence>
<comment type="catalytic activity">
    <reaction evidence="1">
        <text>ATP + protein L-histidine = ADP + protein N-phospho-L-histidine.</text>
        <dbReference type="EC" id="2.7.13.3"/>
    </reaction>
</comment>
<dbReference type="PROSITE" id="PS50113">
    <property type="entry name" value="PAC"/>
    <property type="match status" value="1"/>
</dbReference>
<name>A0ABZ0SAJ7_9GAMM</name>
<proteinExistence type="predicted"/>
<dbReference type="InterPro" id="IPR001610">
    <property type="entry name" value="PAC"/>
</dbReference>
<keyword evidence="3 4" id="KW-0597">Phosphoprotein</keyword>
<dbReference type="EMBL" id="CP121472">
    <property type="protein sequence ID" value="WPL17311.1"/>
    <property type="molecule type" value="Genomic_DNA"/>
</dbReference>
<dbReference type="PROSITE" id="PS50109">
    <property type="entry name" value="HIS_KIN"/>
    <property type="match status" value="1"/>
</dbReference>
<dbReference type="InterPro" id="IPR036097">
    <property type="entry name" value="HisK_dim/P_sf"/>
</dbReference>
<evidence type="ECO:0000256" key="1">
    <source>
        <dbReference type="ARBA" id="ARBA00000085"/>
    </source>
</evidence>
<keyword evidence="11" id="KW-1185">Reference proteome</keyword>
<dbReference type="SMART" id="SM00388">
    <property type="entry name" value="HisKA"/>
    <property type="match status" value="1"/>
</dbReference>
<evidence type="ECO:0000259" key="8">
    <source>
        <dbReference type="PROSITE" id="PS50112"/>
    </source>
</evidence>
<feature type="domain" description="Histidine kinase" evidence="6">
    <location>
        <begin position="301"/>
        <end position="518"/>
    </location>
</feature>
<dbReference type="CDD" id="cd00130">
    <property type="entry name" value="PAS"/>
    <property type="match status" value="1"/>
</dbReference>
<dbReference type="CDD" id="cd00082">
    <property type="entry name" value="HisKA"/>
    <property type="match status" value="1"/>
</dbReference>
<dbReference type="Gene3D" id="3.40.50.2300">
    <property type="match status" value="1"/>
</dbReference>
<dbReference type="EC" id="2.7.13.3" evidence="2"/>
<evidence type="ECO:0000259" key="6">
    <source>
        <dbReference type="PROSITE" id="PS50109"/>
    </source>
</evidence>
<dbReference type="InterPro" id="IPR005467">
    <property type="entry name" value="His_kinase_dom"/>
</dbReference>
<feature type="modified residue" description="4-aspartylphosphate" evidence="4">
    <location>
        <position position="55"/>
    </location>
</feature>
<dbReference type="SMART" id="SM00387">
    <property type="entry name" value="HATPase_c"/>
    <property type="match status" value="1"/>
</dbReference>
<evidence type="ECO:0000313" key="10">
    <source>
        <dbReference type="EMBL" id="WPL17311.1"/>
    </source>
</evidence>
<dbReference type="InterPro" id="IPR036890">
    <property type="entry name" value="HATPase_C_sf"/>
</dbReference>
<dbReference type="Gene3D" id="3.30.565.10">
    <property type="entry name" value="Histidine kinase-like ATPase, C-terminal domain"/>
    <property type="match status" value="1"/>
</dbReference>
<feature type="domain" description="PAS" evidence="8">
    <location>
        <begin position="172"/>
        <end position="218"/>
    </location>
</feature>
<dbReference type="SUPFAM" id="SSF55785">
    <property type="entry name" value="PYP-like sensor domain (PAS domain)"/>
    <property type="match status" value="1"/>
</dbReference>
<dbReference type="SUPFAM" id="SSF52172">
    <property type="entry name" value="CheY-like"/>
    <property type="match status" value="1"/>
</dbReference>
<dbReference type="InterPro" id="IPR003661">
    <property type="entry name" value="HisK_dim/P_dom"/>
</dbReference>
<feature type="domain" description="Response regulatory" evidence="7">
    <location>
        <begin position="6"/>
        <end position="122"/>
    </location>
</feature>
<feature type="domain" description="PAC" evidence="9">
    <location>
        <begin position="245"/>
        <end position="297"/>
    </location>
</feature>
<dbReference type="SMART" id="SM00086">
    <property type="entry name" value="PAC"/>
    <property type="match status" value="1"/>
</dbReference>
<dbReference type="SUPFAM" id="SSF55874">
    <property type="entry name" value="ATPase domain of HSP90 chaperone/DNA topoisomerase II/histidine kinase"/>
    <property type="match status" value="1"/>
</dbReference>
<dbReference type="InterPro" id="IPR000700">
    <property type="entry name" value="PAS-assoc_C"/>
</dbReference>
<sequence>MKEQPSILIVDDQVDNQRLLVSLLKPEYRLLVAGSGETALAALNAAKKPDLILLDIMMPGLDGYETCRRIKARLDLAAIPIIFLTARVDTESEAQGLQLGAVDYVTKPINPPVLRARIAAHLALAEKIRRATMERDISHRIVAKVSRERDEIDQLARRLEREIAERARAETQLRIVSQAVTHAPVSIVITDAEGSIVYVNPYFSQITGYAPEEAIGQNPRVLKSGQMDEDFYRHLWETISAGEIWRGEVLNKNKAGGLFWEAVAISPIHDDHGNITHYVGVKEDIGDRKELERVKEDVERIMRHDLKSPLNAVIAFPELLLLDDSLDADQRESIELILESGCKMRDMIDLSLDLFKMETGQYAYQAYPVDLLPILRQLKQFNESRLIGQQLQVRLRLDDQDDVPEAVLWVLADARLLFSLLSNLFVNAIEASPRGECIEVNLCSGNPVELRLSNRGAVPEALRTHFFEKYRTLGKQGGTGLGTYSAKLLADTMGMELAMETSDLDDRTCLSLYLPANG</sequence>
<dbReference type="InterPro" id="IPR011006">
    <property type="entry name" value="CheY-like_superfamily"/>
</dbReference>
<dbReference type="Pfam" id="PF00512">
    <property type="entry name" value="HisKA"/>
    <property type="match status" value="1"/>
</dbReference>
<dbReference type="SMART" id="SM00448">
    <property type="entry name" value="REC"/>
    <property type="match status" value="1"/>
</dbReference>
<gene>
    <name evidence="10" type="primary">nifL_3</name>
    <name evidence="10" type="ORF">Thiowin_02314</name>
</gene>
<dbReference type="RefSeq" id="WP_328987830.1">
    <property type="nucleotide sequence ID" value="NZ_CP121472.1"/>
</dbReference>
<reference evidence="10 11" key="1">
    <citation type="journal article" date="2023" name="Microorganisms">
        <title>Thiorhodovibrio frisius and Trv. litoralis spp. nov., Two Novel Members from a Clade of Fastidious Purple Sulfur Bacteria That Exhibit Unique Red-Shifted Light-Harvesting Capabilities.</title>
        <authorList>
            <person name="Methner A."/>
            <person name="Kuzyk S.B."/>
            <person name="Petersen J."/>
            <person name="Bauer S."/>
            <person name="Brinkmann H."/>
            <person name="Sichau K."/>
            <person name="Wanner G."/>
            <person name="Wolf J."/>
            <person name="Neumann-Schaal M."/>
            <person name="Henke P."/>
            <person name="Tank M."/>
            <person name="Sproer C."/>
            <person name="Bunk B."/>
            <person name="Overmann J."/>
        </authorList>
    </citation>
    <scope>NUCLEOTIDE SEQUENCE [LARGE SCALE GENOMIC DNA]</scope>
    <source>
        <strain evidence="10 11">DSM 6702</strain>
    </source>
</reference>
<dbReference type="Pfam" id="PF02518">
    <property type="entry name" value="HATPase_c"/>
    <property type="match status" value="1"/>
</dbReference>